<protein>
    <submittedName>
        <fullName evidence="5">FAD-binding lipoprotein</fullName>
        <ecNumber evidence="5">1.14.13.50</ecNumber>
    </submittedName>
</protein>
<evidence type="ECO:0000256" key="2">
    <source>
        <dbReference type="ARBA" id="ARBA00022630"/>
    </source>
</evidence>
<sequence>MKKVLIVGAGPVGLIIGCYLNKYGIDFDIIDKNTHSTTWSKALSVSPATIKAFHGLALAGELTAQGKQVQSIYAWYKNRKFLHIDNRHLPTCYPFHVSIPQPRTEKILETALAEAGQLVKRGHQLVSWRREEGRYHVSLLDDARRACSATYDYIIGADGAASTVRELAGIGFSGHDYPLHFVMADVQFASAATLPGTSYYIDELGFLIFLPMPDNQVRIVIKRAGRLPSPRPVPDLQEINVALARFCPEVPPAQALTWSSSANFYNRIADDNLQHNIMLAGDAFHLFSPIGGQGMNTGIQDAINLAWKLAFYLHGVASDRLLASYRTERFAAVSGVLHATDHDTGLIAGLVPKNHIDAVYFPEFCNRHYYRHQLPLQYAGFAAPQCAHPNGLMGHHVPWYVFTSPQATFRNSYDAFASGKVVVFSARVDCPPLSRLKPGGWFIFCALDPADEAFLEALQIGRDDYAVINPDGYVGFTGSEAGTSQYLSSLYVME</sequence>
<dbReference type="Gene3D" id="3.30.70.2450">
    <property type="match status" value="1"/>
</dbReference>
<evidence type="ECO:0000259" key="4">
    <source>
        <dbReference type="Pfam" id="PF01494"/>
    </source>
</evidence>
<feature type="domain" description="FAD-binding" evidence="4">
    <location>
        <begin position="3"/>
        <end position="338"/>
    </location>
</feature>
<dbReference type="InterPro" id="IPR002938">
    <property type="entry name" value="FAD-bd"/>
</dbReference>
<dbReference type="Gene3D" id="3.50.50.60">
    <property type="entry name" value="FAD/NAD(P)-binding domain"/>
    <property type="match status" value="1"/>
</dbReference>
<gene>
    <name evidence="5" type="primary">pcpB</name>
    <name evidence="5" type="ORF">SAMEA4873563_01200</name>
</gene>
<dbReference type="GO" id="GO:0071949">
    <property type="term" value="F:FAD binding"/>
    <property type="evidence" value="ECO:0007669"/>
    <property type="project" value="InterPro"/>
</dbReference>
<keyword evidence="3" id="KW-0274">FAD</keyword>
<evidence type="ECO:0000256" key="3">
    <source>
        <dbReference type="ARBA" id="ARBA00022827"/>
    </source>
</evidence>
<dbReference type="AlphaFoldDB" id="A0A486ULF2"/>
<comment type="cofactor">
    <cofactor evidence="1">
        <name>FAD</name>
        <dbReference type="ChEBI" id="CHEBI:57692"/>
    </cofactor>
</comment>
<name>A0A486ULF2_KLEPN</name>
<dbReference type="InterPro" id="IPR050641">
    <property type="entry name" value="RIFMO-like"/>
</dbReference>
<dbReference type="EC" id="1.14.13.50" evidence="5"/>
<dbReference type="RefSeq" id="WP_012968354.1">
    <property type="nucleotide sequence ID" value="NZ_SUNW02000030.1"/>
</dbReference>
<evidence type="ECO:0000256" key="1">
    <source>
        <dbReference type="ARBA" id="ARBA00001974"/>
    </source>
</evidence>
<keyword evidence="2" id="KW-0285">Flavoprotein</keyword>
<dbReference type="InterPro" id="IPR036188">
    <property type="entry name" value="FAD/NAD-bd_sf"/>
</dbReference>
<proteinExistence type="predicted"/>
<evidence type="ECO:0000313" key="5">
    <source>
        <dbReference type="EMBL" id="VGM38998.1"/>
    </source>
</evidence>
<accession>A0A486ULF2</accession>
<dbReference type="PRINTS" id="PR00420">
    <property type="entry name" value="RNGMNOXGNASE"/>
</dbReference>
<dbReference type="PROSITE" id="PS51257">
    <property type="entry name" value="PROKAR_LIPOPROTEIN"/>
    <property type="match status" value="1"/>
</dbReference>
<dbReference type="EMBL" id="CAAHDH010000001">
    <property type="protein sequence ID" value="VGM38998.1"/>
    <property type="molecule type" value="Genomic_DNA"/>
</dbReference>
<dbReference type="Pfam" id="PF01494">
    <property type="entry name" value="FAD_binding_3"/>
    <property type="match status" value="1"/>
</dbReference>
<dbReference type="PANTHER" id="PTHR43004:SF19">
    <property type="entry name" value="BINDING MONOOXYGENASE, PUTATIVE (JCVI)-RELATED"/>
    <property type="match status" value="1"/>
</dbReference>
<organism evidence="5">
    <name type="scientific">Klebsiella pneumoniae</name>
    <dbReference type="NCBI Taxonomy" id="573"/>
    <lineage>
        <taxon>Bacteria</taxon>
        <taxon>Pseudomonadati</taxon>
        <taxon>Pseudomonadota</taxon>
        <taxon>Gammaproteobacteria</taxon>
        <taxon>Enterobacterales</taxon>
        <taxon>Enterobacteriaceae</taxon>
        <taxon>Klebsiella/Raoultella group</taxon>
        <taxon>Klebsiella</taxon>
        <taxon>Klebsiella pneumoniae complex</taxon>
    </lineage>
</organism>
<dbReference type="PANTHER" id="PTHR43004">
    <property type="entry name" value="TRK SYSTEM POTASSIUM UPTAKE PROTEIN"/>
    <property type="match status" value="1"/>
</dbReference>
<reference evidence="5" key="1">
    <citation type="submission" date="2019-03" db="EMBL/GenBank/DDBJ databases">
        <authorList>
            <consortium name="Pathogen Informatics"/>
        </authorList>
    </citation>
    <scope>NUCLEOTIDE SEQUENCE</scope>
    <source>
        <strain evidence="5">5012STDY7626362</strain>
    </source>
</reference>
<keyword evidence="5" id="KW-0560">Oxidoreductase</keyword>
<dbReference type="GO" id="GO:0018677">
    <property type="term" value="F:pentachlorophenol monooxygenase activity"/>
    <property type="evidence" value="ECO:0007669"/>
    <property type="project" value="UniProtKB-EC"/>
</dbReference>
<keyword evidence="5" id="KW-0449">Lipoprotein</keyword>
<dbReference type="SUPFAM" id="SSF51905">
    <property type="entry name" value="FAD/NAD(P)-binding domain"/>
    <property type="match status" value="1"/>
</dbReference>